<protein>
    <submittedName>
        <fullName evidence="7">Holin</fullName>
    </submittedName>
</protein>
<feature type="transmembrane region" description="Helical" evidence="5">
    <location>
        <begin position="40"/>
        <end position="58"/>
    </location>
</feature>
<reference evidence="7" key="1">
    <citation type="journal article" date="2021" name="Proc. Natl. Acad. Sci. U.S.A.">
        <title>A Catalog of Tens of Thousands of Viruses from Human Metagenomes Reveals Hidden Associations with Chronic Diseases.</title>
        <authorList>
            <person name="Tisza M.J."/>
            <person name="Buck C.B."/>
        </authorList>
    </citation>
    <scope>NUCLEOTIDE SEQUENCE</scope>
    <source>
        <strain evidence="7">Ct3r22</strain>
    </source>
</reference>
<evidence type="ECO:0000256" key="5">
    <source>
        <dbReference type="SAM" id="Phobius"/>
    </source>
</evidence>
<dbReference type="GO" id="GO:0033644">
    <property type="term" value="C:host cell membrane"/>
    <property type="evidence" value="ECO:0007669"/>
    <property type="project" value="UniProtKB-SubCell"/>
</dbReference>
<evidence type="ECO:0000256" key="1">
    <source>
        <dbReference type="ARBA" id="ARBA00004301"/>
    </source>
</evidence>
<feature type="transmembrane region" description="Helical" evidence="5">
    <location>
        <begin position="70"/>
        <end position="90"/>
    </location>
</feature>
<evidence type="ECO:0000256" key="3">
    <source>
        <dbReference type="ARBA" id="ARBA00022989"/>
    </source>
</evidence>
<accession>A0A8S5V120</accession>
<keyword evidence="4 5" id="KW-0472">Membrane</keyword>
<comment type="subcellular location">
    <subcellularLocation>
        <location evidence="1">Host membrane</location>
        <topology evidence="1">Multi-pass membrane protein</topology>
    </subcellularLocation>
</comment>
<dbReference type="InterPro" id="IPR014010">
    <property type="entry name" value="REJ_dom"/>
</dbReference>
<sequence length="155" mass="17944">MNKLRSYLCSFYFPIFLSLPLSLVSTTPFIEKYIFNDWDFLKYLMILVILDTLISWIYHLKIKDFSSKGFSMILTKLLIYSSILIVAHIIGNFTVKGGNVEIYTWFNSVACNALIIRESISIIENAAKINPNLVPQRIKKYLADFDENGSKKEKK</sequence>
<name>A0A8S5V120_9CAUD</name>
<feature type="domain" description="REJ" evidence="6">
    <location>
        <begin position="1"/>
        <end position="38"/>
    </location>
</feature>
<dbReference type="Pfam" id="PF05105">
    <property type="entry name" value="Phage_holin_4_1"/>
    <property type="match status" value="1"/>
</dbReference>
<keyword evidence="3 5" id="KW-1133">Transmembrane helix</keyword>
<evidence type="ECO:0000256" key="4">
    <source>
        <dbReference type="ARBA" id="ARBA00023136"/>
    </source>
</evidence>
<organism evidence="7">
    <name type="scientific">Siphoviridae sp. ct3r22</name>
    <dbReference type="NCBI Taxonomy" id="2825325"/>
    <lineage>
        <taxon>Viruses</taxon>
        <taxon>Duplodnaviria</taxon>
        <taxon>Heunggongvirae</taxon>
        <taxon>Uroviricota</taxon>
        <taxon>Caudoviricetes</taxon>
    </lineage>
</organism>
<dbReference type="InterPro" id="IPR006480">
    <property type="entry name" value="Phage_holin_4_1"/>
</dbReference>
<proteinExistence type="predicted"/>
<evidence type="ECO:0000256" key="2">
    <source>
        <dbReference type="ARBA" id="ARBA00022692"/>
    </source>
</evidence>
<dbReference type="PROSITE" id="PS51111">
    <property type="entry name" value="REJ"/>
    <property type="match status" value="1"/>
</dbReference>
<keyword evidence="2 5" id="KW-0812">Transmembrane</keyword>
<dbReference type="EMBL" id="BK016180">
    <property type="protein sequence ID" value="DAG00448.1"/>
    <property type="molecule type" value="Genomic_DNA"/>
</dbReference>
<evidence type="ECO:0000313" key="7">
    <source>
        <dbReference type="EMBL" id="DAG00448.1"/>
    </source>
</evidence>
<evidence type="ECO:0000259" key="6">
    <source>
        <dbReference type="PROSITE" id="PS51111"/>
    </source>
</evidence>